<organism evidence="2 3">
    <name type="scientific">Urbifossiella limnaea</name>
    <dbReference type="NCBI Taxonomy" id="2528023"/>
    <lineage>
        <taxon>Bacteria</taxon>
        <taxon>Pseudomonadati</taxon>
        <taxon>Planctomycetota</taxon>
        <taxon>Planctomycetia</taxon>
        <taxon>Gemmatales</taxon>
        <taxon>Gemmataceae</taxon>
        <taxon>Urbifossiella</taxon>
    </lineage>
</organism>
<protein>
    <recommendedName>
        <fullName evidence="4">TIGR03000 domain-containing protein</fullName>
    </recommendedName>
</protein>
<evidence type="ECO:0008006" key="4">
    <source>
        <dbReference type="Google" id="ProtNLM"/>
    </source>
</evidence>
<evidence type="ECO:0000313" key="3">
    <source>
        <dbReference type="Proteomes" id="UP000319576"/>
    </source>
</evidence>
<name>A0A517XUA5_9BACT</name>
<sequence length="265" mass="26327">MYSIVLMAATTGGPVAPAADHTPVVVAAPVAAGCCGGVAVGCTGSYSVGCWGSCTGSYSAGCCGGRGGLFHRHKHSSGCCGGYSSGCCGGWACFGSSAYAAWGGCHGTVSYGPSAAGCWGTVYGGGYGCWGSSYGSAGYAPPAVVIPVETAPAAPMSEPAPKTNPLPKSGGAGKDGASLRFQLPPTAALFVDGNRVAGQGADRAFYTPPLQAGQRYFYDVRAEVVVNGQTVTEEKRVVVTAGADLVETFPRLLAAVTDPATVAGR</sequence>
<dbReference type="NCBIfam" id="TIGR03000">
    <property type="entry name" value="plancto_dom_1"/>
    <property type="match status" value="1"/>
</dbReference>
<dbReference type="InterPro" id="IPR017460">
    <property type="entry name" value="CHP03000_planctomycetes"/>
</dbReference>
<evidence type="ECO:0000313" key="2">
    <source>
        <dbReference type="EMBL" id="QDU21092.1"/>
    </source>
</evidence>
<dbReference type="EMBL" id="CP036273">
    <property type="protein sequence ID" value="QDU21092.1"/>
    <property type="molecule type" value="Genomic_DNA"/>
</dbReference>
<accession>A0A517XUA5</accession>
<proteinExistence type="predicted"/>
<gene>
    <name evidence="2" type="ORF">ETAA1_30570</name>
</gene>
<dbReference type="AlphaFoldDB" id="A0A517XUA5"/>
<dbReference type="RefSeq" id="WP_145239769.1">
    <property type="nucleotide sequence ID" value="NZ_CP036273.1"/>
</dbReference>
<evidence type="ECO:0000256" key="1">
    <source>
        <dbReference type="SAM" id="MobiDB-lite"/>
    </source>
</evidence>
<dbReference type="OrthoDB" id="290939at2"/>
<feature type="region of interest" description="Disordered" evidence="1">
    <location>
        <begin position="154"/>
        <end position="175"/>
    </location>
</feature>
<dbReference type="KEGG" id="uli:ETAA1_30570"/>
<reference evidence="2 3" key="1">
    <citation type="submission" date="2019-02" db="EMBL/GenBank/DDBJ databases">
        <title>Deep-cultivation of Planctomycetes and their phenomic and genomic characterization uncovers novel biology.</title>
        <authorList>
            <person name="Wiegand S."/>
            <person name="Jogler M."/>
            <person name="Boedeker C."/>
            <person name="Pinto D."/>
            <person name="Vollmers J."/>
            <person name="Rivas-Marin E."/>
            <person name="Kohn T."/>
            <person name="Peeters S.H."/>
            <person name="Heuer A."/>
            <person name="Rast P."/>
            <person name="Oberbeckmann S."/>
            <person name="Bunk B."/>
            <person name="Jeske O."/>
            <person name="Meyerdierks A."/>
            <person name="Storesund J.E."/>
            <person name="Kallscheuer N."/>
            <person name="Luecker S."/>
            <person name="Lage O.M."/>
            <person name="Pohl T."/>
            <person name="Merkel B.J."/>
            <person name="Hornburger P."/>
            <person name="Mueller R.-W."/>
            <person name="Bruemmer F."/>
            <person name="Labrenz M."/>
            <person name="Spormann A.M."/>
            <person name="Op den Camp H."/>
            <person name="Overmann J."/>
            <person name="Amann R."/>
            <person name="Jetten M.S.M."/>
            <person name="Mascher T."/>
            <person name="Medema M.H."/>
            <person name="Devos D.P."/>
            <person name="Kaster A.-K."/>
            <person name="Ovreas L."/>
            <person name="Rohde M."/>
            <person name="Galperin M.Y."/>
            <person name="Jogler C."/>
        </authorList>
    </citation>
    <scope>NUCLEOTIDE SEQUENCE [LARGE SCALE GENOMIC DNA]</scope>
    <source>
        <strain evidence="2 3">ETA_A1</strain>
    </source>
</reference>
<dbReference type="Proteomes" id="UP000319576">
    <property type="component" value="Chromosome"/>
</dbReference>
<keyword evidence="3" id="KW-1185">Reference proteome</keyword>